<gene>
    <name evidence="1" type="ORF">Cba03nite_58260</name>
</gene>
<proteinExistence type="predicted"/>
<dbReference type="EMBL" id="BONF01000038">
    <property type="protein sequence ID" value="GIF84477.1"/>
    <property type="molecule type" value="Genomic_DNA"/>
</dbReference>
<evidence type="ECO:0000313" key="2">
    <source>
        <dbReference type="Proteomes" id="UP000601223"/>
    </source>
</evidence>
<name>A0A8J3NKY2_9ACTN</name>
<reference evidence="1 2" key="1">
    <citation type="submission" date="2021-01" db="EMBL/GenBank/DDBJ databases">
        <title>Whole genome shotgun sequence of Catellatospora bangladeshensis NBRC 107357.</title>
        <authorList>
            <person name="Komaki H."/>
            <person name="Tamura T."/>
        </authorList>
    </citation>
    <scope>NUCLEOTIDE SEQUENCE [LARGE SCALE GENOMIC DNA]</scope>
    <source>
        <strain evidence="1 2">NBRC 107357</strain>
    </source>
</reference>
<dbReference type="Proteomes" id="UP000601223">
    <property type="component" value="Unassembled WGS sequence"/>
</dbReference>
<protein>
    <submittedName>
        <fullName evidence="1">Uncharacterized protein</fullName>
    </submittedName>
</protein>
<comment type="caution">
    <text evidence="1">The sequence shown here is derived from an EMBL/GenBank/DDBJ whole genome shotgun (WGS) entry which is preliminary data.</text>
</comment>
<dbReference type="AlphaFoldDB" id="A0A8J3NKY2"/>
<accession>A0A8J3NKY2</accession>
<organism evidence="1 2">
    <name type="scientific">Catellatospora bangladeshensis</name>
    <dbReference type="NCBI Taxonomy" id="310355"/>
    <lineage>
        <taxon>Bacteria</taxon>
        <taxon>Bacillati</taxon>
        <taxon>Actinomycetota</taxon>
        <taxon>Actinomycetes</taxon>
        <taxon>Micromonosporales</taxon>
        <taxon>Micromonosporaceae</taxon>
        <taxon>Catellatospora</taxon>
    </lineage>
</organism>
<sequence>MTVTAGSTARWIIASGEEVFLGDHVALARHPDSVGRIVGVDKSHLGWPAVELTEGPQAGKVVPVLPSDILVRVRTGR</sequence>
<keyword evidence="2" id="KW-1185">Reference proteome</keyword>
<evidence type="ECO:0000313" key="1">
    <source>
        <dbReference type="EMBL" id="GIF84477.1"/>
    </source>
</evidence>